<dbReference type="GO" id="GO:0007166">
    <property type="term" value="P:cell surface receptor signaling pathway"/>
    <property type="evidence" value="ECO:0007669"/>
    <property type="project" value="TreeGrafter"/>
</dbReference>
<comment type="caution">
    <text evidence="4">The sequence shown here is derived from an EMBL/GenBank/DDBJ whole genome shotgun (WGS) entry which is preliminary data.</text>
</comment>
<dbReference type="PROSITE" id="PS50835">
    <property type="entry name" value="IG_LIKE"/>
    <property type="match status" value="1"/>
</dbReference>
<dbReference type="InterPro" id="IPR036179">
    <property type="entry name" value="Ig-like_dom_sf"/>
</dbReference>
<reference evidence="4 5" key="1">
    <citation type="submission" date="2020-03" db="EMBL/GenBank/DDBJ databases">
        <title>Dissostichus mawsoni Genome sequencing and assembly.</title>
        <authorList>
            <person name="Park H."/>
        </authorList>
    </citation>
    <scope>NUCLEOTIDE SEQUENCE [LARGE SCALE GENOMIC DNA]</scope>
    <source>
        <strain evidence="4">DM0001</strain>
        <tissue evidence="4">Muscle</tissue>
    </source>
</reference>
<dbReference type="InterPro" id="IPR050488">
    <property type="entry name" value="Ig_Fc_receptor"/>
</dbReference>
<dbReference type="GO" id="GO:0006955">
    <property type="term" value="P:immune response"/>
    <property type="evidence" value="ECO:0007669"/>
    <property type="project" value="TreeGrafter"/>
</dbReference>
<dbReference type="PANTHER" id="PTHR11481:SF64">
    <property type="entry name" value="FC RECEPTOR-LIKE PROTEIN 4"/>
    <property type="match status" value="1"/>
</dbReference>
<organism evidence="4 5">
    <name type="scientific">Dissostichus mawsoni</name>
    <name type="common">Antarctic cod</name>
    <dbReference type="NCBI Taxonomy" id="36200"/>
    <lineage>
        <taxon>Eukaryota</taxon>
        <taxon>Metazoa</taxon>
        <taxon>Chordata</taxon>
        <taxon>Craniata</taxon>
        <taxon>Vertebrata</taxon>
        <taxon>Euteleostomi</taxon>
        <taxon>Actinopterygii</taxon>
        <taxon>Neopterygii</taxon>
        <taxon>Teleostei</taxon>
        <taxon>Neoteleostei</taxon>
        <taxon>Acanthomorphata</taxon>
        <taxon>Eupercaria</taxon>
        <taxon>Perciformes</taxon>
        <taxon>Notothenioidei</taxon>
        <taxon>Nototheniidae</taxon>
        <taxon>Dissostichus</taxon>
    </lineage>
</organism>
<evidence type="ECO:0000313" key="4">
    <source>
        <dbReference type="EMBL" id="KAF3837231.1"/>
    </source>
</evidence>
<sequence>MYSGETITLTCEIEDGGDYEWDYIWTPSSYKPERSDTKYTLTSQSGNNWCKGRLKDTPEPVLTVSPSWPSPGASVTLNCRVDHPSAGWSFYWYKAVPDCQTTPTAMSCYLAARMGLNRISSSLMDKHTQQDITAEQEEEIQCFTLHLNSAASLTVSPDSVQHFTKTSVSLSCEGNSTEWRVMRLYEPHYLRHCSSWGTMTGSTCTITRSWLSGVYWCESETGEFSNAVNITMKCDDDIILVSPVRPVAEGLPVTLSCKFKTENVYDLDFYKNDKLIQNDTRSELTISAVSKHT</sequence>
<evidence type="ECO:0000259" key="3">
    <source>
        <dbReference type="PROSITE" id="PS50835"/>
    </source>
</evidence>
<name>A0A7J5XJW7_DISMA</name>
<accession>A0A7J5XJW7</accession>
<dbReference type="InterPro" id="IPR013783">
    <property type="entry name" value="Ig-like_fold"/>
</dbReference>
<dbReference type="OrthoDB" id="6151406at2759"/>
<evidence type="ECO:0000256" key="1">
    <source>
        <dbReference type="ARBA" id="ARBA00022729"/>
    </source>
</evidence>
<dbReference type="InterPro" id="IPR007110">
    <property type="entry name" value="Ig-like_dom"/>
</dbReference>
<gene>
    <name evidence="4" type="ORF">F7725_004695</name>
</gene>
<evidence type="ECO:0000313" key="5">
    <source>
        <dbReference type="Proteomes" id="UP000518266"/>
    </source>
</evidence>
<evidence type="ECO:0000256" key="2">
    <source>
        <dbReference type="ARBA" id="ARBA00023157"/>
    </source>
</evidence>
<dbReference type="Proteomes" id="UP000518266">
    <property type="component" value="Unassembled WGS sequence"/>
</dbReference>
<keyword evidence="2" id="KW-1015">Disulfide bond</keyword>
<protein>
    <recommendedName>
        <fullName evidence="3">Ig-like domain-containing protein</fullName>
    </recommendedName>
</protein>
<feature type="domain" description="Ig-like" evidence="3">
    <location>
        <begin position="58"/>
        <end position="154"/>
    </location>
</feature>
<keyword evidence="1" id="KW-0732">Signal</keyword>
<dbReference type="GO" id="GO:0004888">
    <property type="term" value="F:transmembrane signaling receptor activity"/>
    <property type="evidence" value="ECO:0007669"/>
    <property type="project" value="TreeGrafter"/>
</dbReference>
<dbReference type="GO" id="GO:0009897">
    <property type="term" value="C:external side of plasma membrane"/>
    <property type="evidence" value="ECO:0007669"/>
    <property type="project" value="TreeGrafter"/>
</dbReference>
<dbReference type="SUPFAM" id="SSF48726">
    <property type="entry name" value="Immunoglobulin"/>
    <property type="match status" value="1"/>
</dbReference>
<proteinExistence type="predicted"/>
<keyword evidence="5" id="KW-1185">Reference proteome</keyword>
<dbReference type="AlphaFoldDB" id="A0A7J5XJW7"/>
<dbReference type="Gene3D" id="2.60.40.10">
    <property type="entry name" value="Immunoglobulins"/>
    <property type="match status" value="3"/>
</dbReference>
<dbReference type="EMBL" id="JAAKFY010000023">
    <property type="protein sequence ID" value="KAF3837231.1"/>
    <property type="molecule type" value="Genomic_DNA"/>
</dbReference>
<dbReference type="PANTHER" id="PTHR11481">
    <property type="entry name" value="IMMUNOGLOBULIN FC RECEPTOR"/>
    <property type="match status" value="1"/>
</dbReference>